<dbReference type="EMBL" id="FQ790286">
    <property type="protein sequence ID" value="CCD47201.1"/>
    <property type="molecule type" value="Genomic_DNA"/>
</dbReference>
<dbReference type="AlphaFoldDB" id="G2Y3G1"/>
<sequence length="38" mass="4531">MPALLCMRSENTIDYRVFRECFLFSKINQELEAHKPLS</sequence>
<evidence type="ECO:0000313" key="2">
    <source>
        <dbReference type="Proteomes" id="UP000008177"/>
    </source>
</evidence>
<name>G2Y3G1_BOTF4</name>
<dbReference type="Proteomes" id="UP000008177">
    <property type="component" value="Unplaced contigs"/>
</dbReference>
<reference evidence="2" key="1">
    <citation type="journal article" date="2011" name="PLoS Genet.">
        <title>Genomic analysis of the necrotrophic fungal pathogens Sclerotinia sclerotiorum and Botrytis cinerea.</title>
        <authorList>
            <person name="Amselem J."/>
            <person name="Cuomo C.A."/>
            <person name="van Kan J.A."/>
            <person name="Viaud M."/>
            <person name="Benito E.P."/>
            <person name="Couloux A."/>
            <person name="Coutinho P.M."/>
            <person name="de Vries R.P."/>
            <person name="Dyer P.S."/>
            <person name="Fillinger S."/>
            <person name="Fournier E."/>
            <person name="Gout L."/>
            <person name="Hahn M."/>
            <person name="Kohn L."/>
            <person name="Lapalu N."/>
            <person name="Plummer K.M."/>
            <person name="Pradier J.M."/>
            <person name="Quevillon E."/>
            <person name="Sharon A."/>
            <person name="Simon A."/>
            <person name="ten Have A."/>
            <person name="Tudzynski B."/>
            <person name="Tudzynski P."/>
            <person name="Wincker P."/>
            <person name="Andrew M."/>
            <person name="Anthouard V."/>
            <person name="Beever R.E."/>
            <person name="Beffa R."/>
            <person name="Benoit I."/>
            <person name="Bouzid O."/>
            <person name="Brault B."/>
            <person name="Chen Z."/>
            <person name="Choquer M."/>
            <person name="Collemare J."/>
            <person name="Cotton P."/>
            <person name="Danchin E.G."/>
            <person name="Da Silva C."/>
            <person name="Gautier A."/>
            <person name="Giraud C."/>
            <person name="Giraud T."/>
            <person name="Gonzalez C."/>
            <person name="Grossetete S."/>
            <person name="Guldener U."/>
            <person name="Henrissat B."/>
            <person name="Howlett B.J."/>
            <person name="Kodira C."/>
            <person name="Kretschmer M."/>
            <person name="Lappartient A."/>
            <person name="Leroch M."/>
            <person name="Levis C."/>
            <person name="Mauceli E."/>
            <person name="Neuveglise C."/>
            <person name="Oeser B."/>
            <person name="Pearson M."/>
            <person name="Poulain J."/>
            <person name="Poussereau N."/>
            <person name="Quesneville H."/>
            <person name="Rascle C."/>
            <person name="Schumacher J."/>
            <person name="Segurens B."/>
            <person name="Sexton A."/>
            <person name="Silva E."/>
            <person name="Sirven C."/>
            <person name="Soanes D.M."/>
            <person name="Talbot N.J."/>
            <person name="Templeton M."/>
            <person name="Yandava C."/>
            <person name="Yarden O."/>
            <person name="Zeng Q."/>
            <person name="Rollins J.A."/>
            <person name="Lebrun M.H."/>
            <person name="Dickman M."/>
        </authorList>
    </citation>
    <scope>NUCLEOTIDE SEQUENCE [LARGE SCALE GENOMIC DNA]</scope>
    <source>
        <strain evidence="2">T4</strain>
    </source>
</reference>
<proteinExistence type="predicted"/>
<dbReference type="HOGENOM" id="CLU_3335468_0_0_1"/>
<dbReference type="InParanoid" id="G2Y3G1"/>
<evidence type="ECO:0000313" key="1">
    <source>
        <dbReference type="EMBL" id="CCD47201.1"/>
    </source>
</evidence>
<protein>
    <submittedName>
        <fullName evidence="1">Uncharacterized protein</fullName>
    </submittedName>
</protein>
<organism evidence="1 2">
    <name type="scientific">Botryotinia fuckeliana (strain T4)</name>
    <name type="common">Noble rot fungus</name>
    <name type="synonym">Botrytis cinerea</name>
    <dbReference type="NCBI Taxonomy" id="999810"/>
    <lineage>
        <taxon>Eukaryota</taxon>
        <taxon>Fungi</taxon>
        <taxon>Dikarya</taxon>
        <taxon>Ascomycota</taxon>
        <taxon>Pezizomycotina</taxon>
        <taxon>Leotiomycetes</taxon>
        <taxon>Helotiales</taxon>
        <taxon>Sclerotiniaceae</taxon>
        <taxon>Botrytis</taxon>
    </lineage>
</organism>
<accession>G2Y3G1</accession>
<gene>
    <name evidence="1" type="ORF">BofuT4_P003600.1</name>
</gene>